<dbReference type="AlphaFoldDB" id="A0A348HCL9"/>
<feature type="transmembrane region" description="Helical" evidence="5">
    <location>
        <begin position="276"/>
        <end position="297"/>
    </location>
</feature>
<dbReference type="CDD" id="cd17321">
    <property type="entry name" value="MFS_MMR_MDR_like"/>
    <property type="match status" value="1"/>
</dbReference>
<feature type="transmembrane region" description="Helical" evidence="5">
    <location>
        <begin position="370"/>
        <end position="391"/>
    </location>
</feature>
<dbReference type="GO" id="GO:0022857">
    <property type="term" value="F:transmembrane transporter activity"/>
    <property type="evidence" value="ECO:0007669"/>
    <property type="project" value="InterPro"/>
</dbReference>
<evidence type="ECO:0000256" key="1">
    <source>
        <dbReference type="ARBA" id="ARBA00004141"/>
    </source>
</evidence>
<dbReference type="Pfam" id="PF07690">
    <property type="entry name" value="MFS_1"/>
    <property type="match status" value="1"/>
</dbReference>
<feature type="transmembrane region" description="Helical" evidence="5">
    <location>
        <begin position="172"/>
        <end position="192"/>
    </location>
</feature>
<dbReference type="PANTHER" id="PTHR42718">
    <property type="entry name" value="MAJOR FACILITATOR SUPERFAMILY MULTIDRUG TRANSPORTER MFSC"/>
    <property type="match status" value="1"/>
</dbReference>
<evidence type="ECO:0000313" key="8">
    <source>
        <dbReference type="Proteomes" id="UP000267342"/>
    </source>
</evidence>
<dbReference type="EMBL" id="AP018933">
    <property type="protein sequence ID" value="BBG29371.1"/>
    <property type="molecule type" value="Genomic_DNA"/>
</dbReference>
<keyword evidence="3 5" id="KW-1133">Transmembrane helix</keyword>
<feature type="transmembrane region" description="Helical" evidence="5">
    <location>
        <begin position="204"/>
        <end position="225"/>
    </location>
</feature>
<gene>
    <name evidence="7" type="ORF">ZBT109_0589</name>
</gene>
<dbReference type="Gene3D" id="1.20.1250.20">
    <property type="entry name" value="MFS general substrate transporter like domains"/>
    <property type="match status" value="1"/>
</dbReference>
<evidence type="ECO:0000256" key="4">
    <source>
        <dbReference type="ARBA" id="ARBA00023136"/>
    </source>
</evidence>
<name>A0A348HCL9_9GAMM</name>
<keyword evidence="8" id="KW-1185">Reference proteome</keyword>
<dbReference type="OrthoDB" id="9807274at2"/>
<organism evidence="7 8">
    <name type="scientific">Zymobacter palmae</name>
    <dbReference type="NCBI Taxonomy" id="33074"/>
    <lineage>
        <taxon>Bacteria</taxon>
        <taxon>Pseudomonadati</taxon>
        <taxon>Pseudomonadota</taxon>
        <taxon>Gammaproteobacteria</taxon>
        <taxon>Oceanospirillales</taxon>
        <taxon>Halomonadaceae</taxon>
        <taxon>Zymobacter group</taxon>
        <taxon>Zymobacter</taxon>
    </lineage>
</organism>
<dbReference type="RefSeq" id="WP_038278666.1">
    <property type="nucleotide sequence ID" value="NZ_AP018933.1"/>
</dbReference>
<feature type="transmembrane region" description="Helical" evidence="5">
    <location>
        <begin position="80"/>
        <end position="106"/>
    </location>
</feature>
<protein>
    <submittedName>
        <fullName evidence="7">Permeases of the major facilitator</fullName>
    </submittedName>
</protein>
<dbReference type="SUPFAM" id="SSF103473">
    <property type="entry name" value="MFS general substrate transporter"/>
    <property type="match status" value="1"/>
</dbReference>
<evidence type="ECO:0000256" key="5">
    <source>
        <dbReference type="SAM" id="Phobius"/>
    </source>
</evidence>
<comment type="subcellular location">
    <subcellularLocation>
        <location evidence="1">Membrane</location>
        <topology evidence="1">Multi-pass membrane protein</topology>
    </subcellularLocation>
</comment>
<reference evidence="7 8" key="1">
    <citation type="submission" date="2018-09" db="EMBL/GenBank/DDBJ databases">
        <title>Zymobacter palmae IAM14233 (=T109) whole genome analysis.</title>
        <authorList>
            <person name="Yanase H."/>
        </authorList>
    </citation>
    <scope>NUCLEOTIDE SEQUENCE [LARGE SCALE GENOMIC DNA]</scope>
    <source>
        <strain evidence="7 8">IAM14233</strain>
    </source>
</reference>
<evidence type="ECO:0000259" key="6">
    <source>
        <dbReference type="PROSITE" id="PS50850"/>
    </source>
</evidence>
<dbReference type="Proteomes" id="UP000267342">
    <property type="component" value="Chromosome"/>
</dbReference>
<feature type="transmembrane region" description="Helical" evidence="5">
    <location>
        <begin position="403"/>
        <end position="426"/>
    </location>
</feature>
<feature type="domain" description="Major facilitator superfamily (MFS) profile" evidence="6">
    <location>
        <begin position="14"/>
        <end position="461"/>
    </location>
</feature>
<feature type="transmembrane region" description="Helical" evidence="5">
    <location>
        <begin position="438"/>
        <end position="461"/>
    </location>
</feature>
<keyword evidence="4 5" id="KW-0472">Membrane</keyword>
<evidence type="ECO:0000256" key="2">
    <source>
        <dbReference type="ARBA" id="ARBA00022692"/>
    </source>
</evidence>
<dbReference type="Gene3D" id="1.20.1720.10">
    <property type="entry name" value="Multidrug resistance protein D"/>
    <property type="match status" value="1"/>
</dbReference>
<sequence>MKHGNNVSGLSIVAVLLLVIGQVLPQVDFAIVNVSLDVLGKALNTDETGLVLIVALYGLSFSALITTGGRLGDKYGRKRLFMVGIVGFCAASALCGLASGIVSMLLGRVLQGVFAALLLPQILATIHATLEGERHRYVVGIYTSIGGLSAILGQVAGGWLVSANLWNLGWRVAFFINVPICLVIFMFGCLTIPETRSSDTRQSMDLGGIALFILCLLSVMVPISLGGRWHGLWWWLAATVPCAFLLWRVERGHERAGRKAILPPSMFREAMVKNGFVREMTVTFAFPGYLFVTALCLQSELGFTPLESGNAFVALGAMFFIGSLISKRLGQCLGDHLSYALGALLTVSGFLATIWLFYHLNHRLTFYDLWGATGVIGLGNAIMLTSAYRLTLSHVDRRYASEVSGALATVQQGCFALGTAFAGALYAEMLRHGGLNAVMLSIGALASLVVLVAICLAIHVARRR</sequence>
<feature type="transmembrane region" description="Helical" evidence="5">
    <location>
        <begin position="309"/>
        <end position="325"/>
    </location>
</feature>
<feature type="transmembrane region" description="Helical" evidence="5">
    <location>
        <begin position="231"/>
        <end position="249"/>
    </location>
</feature>
<dbReference type="InterPro" id="IPR020846">
    <property type="entry name" value="MFS_dom"/>
</dbReference>
<accession>A0A348HCL9</accession>
<evidence type="ECO:0000313" key="7">
    <source>
        <dbReference type="EMBL" id="BBG29371.1"/>
    </source>
</evidence>
<feature type="transmembrane region" description="Helical" evidence="5">
    <location>
        <begin position="137"/>
        <end position="160"/>
    </location>
</feature>
<proteinExistence type="predicted"/>
<feature type="transmembrane region" description="Helical" evidence="5">
    <location>
        <begin position="112"/>
        <end position="130"/>
    </location>
</feature>
<dbReference type="STRING" id="1123510.GCA_000620025_02543"/>
<dbReference type="KEGG" id="zpl:ZBT109_0589"/>
<feature type="transmembrane region" description="Helical" evidence="5">
    <location>
        <begin position="49"/>
        <end position="68"/>
    </location>
</feature>
<dbReference type="GO" id="GO:0016020">
    <property type="term" value="C:membrane"/>
    <property type="evidence" value="ECO:0007669"/>
    <property type="project" value="UniProtKB-SubCell"/>
</dbReference>
<evidence type="ECO:0000256" key="3">
    <source>
        <dbReference type="ARBA" id="ARBA00022989"/>
    </source>
</evidence>
<keyword evidence="2 5" id="KW-0812">Transmembrane</keyword>
<dbReference type="InterPro" id="IPR036259">
    <property type="entry name" value="MFS_trans_sf"/>
</dbReference>
<dbReference type="PROSITE" id="PS50850">
    <property type="entry name" value="MFS"/>
    <property type="match status" value="1"/>
</dbReference>
<dbReference type="InterPro" id="IPR011701">
    <property type="entry name" value="MFS"/>
</dbReference>
<dbReference type="PANTHER" id="PTHR42718:SF39">
    <property type="entry name" value="ACTINORHODIN TRANSPORTER-RELATED"/>
    <property type="match status" value="1"/>
</dbReference>
<feature type="transmembrane region" description="Helical" evidence="5">
    <location>
        <begin position="337"/>
        <end position="358"/>
    </location>
</feature>